<dbReference type="InterPro" id="IPR000835">
    <property type="entry name" value="HTH_MarR-typ"/>
</dbReference>
<dbReference type="PANTHER" id="PTHR33164:SF104">
    <property type="entry name" value="TRANSCRIPTIONAL REGULATORY PROTEIN"/>
    <property type="match status" value="1"/>
</dbReference>
<dbReference type="EMBL" id="JBHSYM010000106">
    <property type="protein sequence ID" value="MFC7017535.1"/>
    <property type="molecule type" value="Genomic_DNA"/>
</dbReference>
<dbReference type="Pfam" id="PF12802">
    <property type="entry name" value="MarR_2"/>
    <property type="match status" value="1"/>
</dbReference>
<comment type="caution">
    <text evidence="2">The sequence shown here is derived from an EMBL/GenBank/DDBJ whole genome shotgun (WGS) entry which is preliminary data.</text>
</comment>
<evidence type="ECO:0000259" key="1">
    <source>
        <dbReference type="PROSITE" id="PS50995"/>
    </source>
</evidence>
<accession>A0ABW2EH34</accession>
<proteinExistence type="predicted"/>
<organism evidence="2 3">
    <name type="scientific">Streptomyces viridiviolaceus</name>
    <dbReference type="NCBI Taxonomy" id="68282"/>
    <lineage>
        <taxon>Bacteria</taxon>
        <taxon>Bacillati</taxon>
        <taxon>Actinomycetota</taxon>
        <taxon>Actinomycetes</taxon>
        <taxon>Kitasatosporales</taxon>
        <taxon>Streptomycetaceae</taxon>
        <taxon>Streptomyces</taxon>
    </lineage>
</organism>
<dbReference type="InterPro" id="IPR036390">
    <property type="entry name" value="WH_DNA-bd_sf"/>
</dbReference>
<dbReference type="InterPro" id="IPR039422">
    <property type="entry name" value="MarR/SlyA-like"/>
</dbReference>
<dbReference type="InterPro" id="IPR036388">
    <property type="entry name" value="WH-like_DNA-bd_sf"/>
</dbReference>
<name>A0ABW2EH34_9ACTN</name>
<dbReference type="Gene3D" id="1.10.10.10">
    <property type="entry name" value="Winged helix-like DNA-binding domain superfamily/Winged helix DNA-binding domain"/>
    <property type="match status" value="1"/>
</dbReference>
<dbReference type="CDD" id="cd00090">
    <property type="entry name" value="HTH_ARSR"/>
    <property type="match status" value="1"/>
</dbReference>
<dbReference type="InterPro" id="IPR011991">
    <property type="entry name" value="ArsR-like_HTH"/>
</dbReference>
<evidence type="ECO:0000313" key="2">
    <source>
        <dbReference type="EMBL" id="MFC7017535.1"/>
    </source>
</evidence>
<dbReference type="RefSeq" id="WP_189878524.1">
    <property type="nucleotide sequence ID" value="NZ_BMWA01000028.1"/>
</dbReference>
<gene>
    <name evidence="2" type="ORF">ACFQMH_38790</name>
</gene>
<dbReference type="SUPFAM" id="SSF46785">
    <property type="entry name" value="Winged helix' DNA-binding domain"/>
    <property type="match status" value="1"/>
</dbReference>
<dbReference type="PANTHER" id="PTHR33164">
    <property type="entry name" value="TRANSCRIPTIONAL REGULATOR, MARR FAMILY"/>
    <property type="match status" value="1"/>
</dbReference>
<reference evidence="3" key="1">
    <citation type="journal article" date="2019" name="Int. J. Syst. Evol. Microbiol.">
        <title>The Global Catalogue of Microorganisms (GCM) 10K type strain sequencing project: providing services to taxonomists for standard genome sequencing and annotation.</title>
        <authorList>
            <consortium name="The Broad Institute Genomics Platform"/>
            <consortium name="The Broad Institute Genome Sequencing Center for Infectious Disease"/>
            <person name="Wu L."/>
            <person name="Ma J."/>
        </authorList>
    </citation>
    <scope>NUCLEOTIDE SEQUENCE [LARGE SCALE GENOMIC DNA]</scope>
    <source>
        <strain evidence="3">JCM 4855</strain>
    </source>
</reference>
<protein>
    <submittedName>
        <fullName evidence="2">MarR family winged helix-turn-helix transcriptional regulator</fullName>
    </submittedName>
</protein>
<dbReference type="PRINTS" id="PR00598">
    <property type="entry name" value="HTHMARR"/>
</dbReference>
<dbReference type="SMART" id="SM00347">
    <property type="entry name" value="HTH_MARR"/>
    <property type="match status" value="1"/>
</dbReference>
<sequence length="180" mass="19900">MGEDDEIDAVADGDSVDVMQAEWRSEWPELDVSSSEVVARLLRAARLLDEQIAARLRRSAGMPITNVGDFDLLQALRRSGAPYALTPGQLRRALVVSSAGLTGRLKRLEEEGWIERRPSPADGRSTLVSLTEEGRASFDRTAEQHFGWERRLLSVLGSEECTQVAGALRKLLLSLEQDAR</sequence>
<evidence type="ECO:0000313" key="3">
    <source>
        <dbReference type="Proteomes" id="UP001596409"/>
    </source>
</evidence>
<dbReference type="PROSITE" id="PS50995">
    <property type="entry name" value="HTH_MARR_2"/>
    <property type="match status" value="1"/>
</dbReference>
<dbReference type="Proteomes" id="UP001596409">
    <property type="component" value="Unassembled WGS sequence"/>
</dbReference>
<feature type="domain" description="HTH marR-type" evidence="1">
    <location>
        <begin position="34"/>
        <end position="173"/>
    </location>
</feature>
<keyword evidence="3" id="KW-1185">Reference proteome</keyword>